<sequence length="196" mass="22189">MVKRKKDSRQGIKFPVKVNKWDGSAVKNALDDAVTDVLTKKYSYEVNYSLIDGRLLLCGIAVGVAMFALLWDWLYPFPISRPVLIICVSTYFTFMGLLSLYTTYRERGIFFVAIQKDPIGFVPDNLWEASSMLKKYDDKYNLTLSVTNGKTGHVRSGTLVRSVANFIDENGYILNDLVEPEVTKLHASLVSDKKDK</sequence>
<name>A0A6H5HE67_9HEMI</name>
<evidence type="ECO:0000256" key="6">
    <source>
        <dbReference type="ARBA" id="ARBA00022989"/>
    </source>
</evidence>
<proteinExistence type="inferred from homology"/>
<dbReference type="OrthoDB" id="29558at2759"/>
<keyword evidence="5 9" id="KW-0256">Endoplasmic reticulum</keyword>
<dbReference type="GO" id="GO:0005787">
    <property type="term" value="C:signal peptidase complex"/>
    <property type="evidence" value="ECO:0007669"/>
    <property type="project" value="UniProtKB-UniRule"/>
</dbReference>
<feature type="transmembrane region" description="Helical" evidence="9">
    <location>
        <begin position="83"/>
        <end position="101"/>
    </location>
</feature>
<evidence type="ECO:0000313" key="10">
    <source>
        <dbReference type="EMBL" id="CAB0014416.1"/>
    </source>
</evidence>
<dbReference type="GO" id="GO:0008233">
    <property type="term" value="F:peptidase activity"/>
    <property type="evidence" value="ECO:0007669"/>
    <property type="project" value="UniProtKB-UniRule"/>
</dbReference>
<dbReference type="GO" id="GO:0045047">
    <property type="term" value="P:protein targeting to ER"/>
    <property type="evidence" value="ECO:0007669"/>
    <property type="project" value="TreeGrafter"/>
</dbReference>
<evidence type="ECO:0000313" key="11">
    <source>
        <dbReference type="Proteomes" id="UP000479000"/>
    </source>
</evidence>
<evidence type="ECO:0000256" key="1">
    <source>
        <dbReference type="ARBA" id="ARBA00004477"/>
    </source>
</evidence>
<organism evidence="10 11">
    <name type="scientific">Nesidiocoris tenuis</name>
    <dbReference type="NCBI Taxonomy" id="355587"/>
    <lineage>
        <taxon>Eukaryota</taxon>
        <taxon>Metazoa</taxon>
        <taxon>Ecdysozoa</taxon>
        <taxon>Arthropoda</taxon>
        <taxon>Hexapoda</taxon>
        <taxon>Insecta</taxon>
        <taxon>Pterygota</taxon>
        <taxon>Neoptera</taxon>
        <taxon>Paraneoptera</taxon>
        <taxon>Hemiptera</taxon>
        <taxon>Heteroptera</taxon>
        <taxon>Panheteroptera</taxon>
        <taxon>Cimicomorpha</taxon>
        <taxon>Miridae</taxon>
        <taxon>Dicyphina</taxon>
        <taxon>Nesidiocoris</taxon>
    </lineage>
</organism>
<dbReference type="EMBL" id="CADCXU010027789">
    <property type="protein sequence ID" value="CAB0014416.1"/>
    <property type="molecule type" value="Genomic_DNA"/>
</dbReference>
<dbReference type="GO" id="GO:0006465">
    <property type="term" value="P:signal peptide processing"/>
    <property type="evidence" value="ECO:0007669"/>
    <property type="project" value="UniProtKB-UniRule"/>
</dbReference>
<evidence type="ECO:0000256" key="2">
    <source>
        <dbReference type="ARBA" id="ARBA00007324"/>
    </source>
</evidence>
<dbReference type="InterPro" id="IPR009582">
    <property type="entry name" value="Spc2/SPCS2"/>
</dbReference>
<evidence type="ECO:0000256" key="8">
    <source>
        <dbReference type="ARBA" id="ARBA00045608"/>
    </source>
</evidence>
<evidence type="ECO:0000256" key="3">
    <source>
        <dbReference type="ARBA" id="ARBA00017057"/>
    </source>
</evidence>
<dbReference type="Proteomes" id="UP000479000">
    <property type="component" value="Unassembled WGS sequence"/>
</dbReference>
<evidence type="ECO:0000256" key="4">
    <source>
        <dbReference type="ARBA" id="ARBA00022692"/>
    </source>
</evidence>
<comment type="similarity">
    <text evidence="2 9">Belongs to the SPCS2 family.</text>
</comment>
<accession>A0A6H5HE67</accession>
<dbReference type="AlphaFoldDB" id="A0A6H5HE67"/>
<evidence type="ECO:0000256" key="9">
    <source>
        <dbReference type="RuleBase" id="RU368033"/>
    </source>
</evidence>
<evidence type="ECO:0000256" key="7">
    <source>
        <dbReference type="ARBA" id="ARBA00023136"/>
    </source>
</evidence>
<keyword evidence="7 9" id="KW-0472">Membrane</keyword>
<comment type="subcellular location">
    <subcellularLocation>
        <location evidence="1 9">Endoplasmic reticulum membrane</location>
        <topology evidence="1 9">Multi-pass membrane protein</topology>
    </subcellularLocation>
</comment>
<evidence type="ECO:0000256" key="5">
    <source>
        <dbReference type="ARBA" id="ARBA00022824"/>
    </source>
</evidence>
<protein>
    <recommendedName>
        <fullName evidence="3 9">Signal peptidase complex subunit 2</fullName>
    </recommendedName>
</protein>
<dbReference type="PANTHER" id="PTHR13085">
    <property type="entry name" value="MICROSOMAL SIGNAL PEPTIDASE 25 KDA SUBUNIT"/>
    <property type="match status" value="1"/>
</dbReference>
<comment type="function">
    <text evidence="8 9">Component of the signal peptidase complex (SPC) which catalyzes the cleavage of N-terminal signal sequences from nascent proteins as they are translocated into the lumen of the endoplasmic reticulum. Enhances the enzymatic activity of SPC and facilitates the interactions between different components of the translocation site.</text>
</comment>
<keyword evidence="11" id="KW-1185">Reference proteome</keyword>
<feature type="transmembrane region" description="Helical" evidence="9">
    <location>
        <begin position="50"/>
        <end position="71"/>
    </location>
</feature>
<dbReference type="PANTHER" id="PTHR13085:SF0">
    <property type="entry name" value="SIGNAL PEPTIDASE COMPLEX SUBUNIT 2"/>
    <property type="match status" value="1"/>
</dbReference>
<gene>
    <name evidence="10" type="ORF">NTEN_LOCUS18845</name>
</gene>
<keyword evidence="6 9" id="KW-1133">Transmembrane helix</keyword>
<keyword evidence="4 9" id="KW-0812">Transmembrane</keyword>
<dbReference type="Pfam" id="PF06703">
    <property type="entry name" value="SPC25"/>
    <property type="match status" value="1"/>
</dbReference>
<reference evidence="10 11" key="1">
    <citation type="submission" date="2020-02" db="EMBL/GenBank/DDBJ databases">
        <authorList>
            <person name="Ferguson B K."/>
        </authorList>
    </citation>
    <scope>NUCLEOTIDE SEQUENCE [LARGE SCALE GENOMIC DNA]</scope>
</reference>